<reference evidence="11" key="2">
    <citation type="submission" date="2020-03" db="EMBL/GenBank/DDBJ databases">
        <title>Complete Genome Sequence of Adlercreutzia sp. strain 8CFCBH1 Producing Equol, Isolated from Healthy Japanese Feces.</title>
        <authorList>
            <person name="Ogata Y."/>
            <person name="Sakamoto M."/>
            <person name="Ohkuma M."/>
            <person name="Hattori M."/>
            <person name="Suda W."/>
        </authorList>
    </citation>
    <scope>NUCLEOTIDE SEQUENCE [LARGE SCALE GENOMIC DNA]</scope>
    <source>
        <strain evidence="11">8CFCBH1</strain>
    </source>
</reference>
<dbReference type="KEGG" id="ahat:ADCFC_12610"/>
<organism evidence="10 11">
    <name type="scientific">Adlercreutzia hattorii</name>
    <dbReference type="NCBI Taxonomy" id="2707299"/>
    <lineage>
        <taxon>Bacteria</taxon>
        <taxon>Bacillati</taxon>
        <taxon>Actinomycetota</taxon>
        <taxon>Coriobacteriia</taxon>
        <taxon>Eggerthellales</taxon>
        <taxon>Eggerthellaceae</taxon>
        <taxon>Adlercreutzia</taxon>
    </lineage>
</organism>
<evidence type="ECO:0000313" key="10">
    <source>
        <dbReference type="EMBL" id="BCA88642.1"/>
    </source>
</evidence>
<dbReference type="AlphaFoldDB" id="A0A6F8SKE5"/>
<reference evidence="11" key="1">
    <citation type="journal article" date="2020" name="Microbiol. Resour. Announc.">
        <title>Complete Genome Sequence of Adlercreutzia sp. Strain 8CFCBH1, a Potent Producer of Equol, Isolated from Healthy Japanese Feces.</title>
        <authorList>
            <person name="Ogata Y."/>
            <person name="Sakamoto M."/>
            <person name="Ohkuma M."/>
            <person name="Hattori M."/>
            <person name="Suda W."/>
        </authorList>
    </citation>
    <scope>NUCLEOTIDE SEQUENCE [LARGE SCALE GENOMIC DNA]</scope>
    <source>
        <strain evidence="11">8CFCBH1</strain>
    </source>
</reference>
<dbReference type="NCBIfam" id="TIGR00089">
    <property type="entry name" value="MiaB/RimO family radical SAM methylthiotransferase"/>
    <property type="match status" value="1"/>
</dbReference>
<sequence length="412" mass="43607">MGRALFGYTVVNLGCKVNRVEADGFERLLAERGGVPVGEAAADLIVVNTCTVTGEAEKKTRKAVRHALSTNDGARVVVTGCASELSSETFAAMDDRVVVVPKAGADLYLSELEMSGAAPCEMSESFSASPADGRTRIGIKVQDGCDNACTYCIVHVARGRATSRPADEVVAEAVALAESGVREVVLTGINLGSYDDGGTDLTDLCRRLLTATADLHGAGEPPCRFRIGSIEPMDVTGEFVSLLAEAEGRICRHLHLPLQSGSSRVLREMARPYDAHEFRQLADFLRASVPSIALTTDIIVGFPGETDEDFEDTCALARHVGFSKIHVFPYSKREGTPAAARADQVPPEAKAARAARLRALSDELAAADRASRVGTVELALVETPETATTESYHEVPAPAGAKIDSLVPVKVG</sequence>
<dbReference type="SFLD" id="SFLDG01082">
    <property type="entry name" value="B12-binding_domain_containing"/>
    <property type="match status" value="1"/>
</dbReference>
<dbReference type="InterPro" id="IPR038135">
    <property type="entry name" value="Methylthiotransferase_N_sf"/>
</dbReference>
<dbReference type="Proteomes" id="UP000501727">
    <property type="component" value="Chromosome"/>
</dbReference>
<dbReference type="InterPro" id="IPR020612">
    <property type="entry name" value="Methylthiotransferase_CS"/>
</dbReference>
<dbReference type="SMART" id="SM00729">
    <property type="entry name" value="Elp3"/>
    <property type="match status" value="1"/>
</dbReference>
<name>A0A6F8SKE5_9ACTN</name>
<proteinExistence type="predicted"/>
<keyword evidence="5" id="KW-0479">Metal-binding</keyword>
<evidence type="ECO:0000256" key="2">
    <source>
        <dbReference type="ARBA" id="ARBA00022485"/>
    </source>
</evidence>
<dbReference type="EMBL" id="AP022829">
    <property type="protein sequence ID" value="BCA88642.1"/>
    <property type="molecule type" value="Genomic_DNA"/>
</dbReference>
<evidence type="ECO:0000259" key="9">
    <source>
        <dbReference type="PROSITE" id="PS51918"/>
    </source>
</evidence>
<keyword evidence="6" id="KW-0408">Iron</keyword>
<dbReference type="PANTHER" id="PTHR43020">
    <property type="entry name" value="CDK5 REGULATORY SUBUNIT-ASSOCIATED PROTEIN 1"/>
    <property type="match status" value="1"/>
</dbReference>
<dbReference type="Gene3D" id="3.40.50.12160">
    <property type="entry name" value="Methylthiotransferase, N-terminal domain"/>
    <property type="match status" value="1"/>
</dbReference>
<protein>
    <submittedName>
        <fullName evidence="10">tRNA (N(6)-L-threonylcarbamoyladenosine(37)-C(2) )-methylthiotransferase MtaB</fullName>
    </submittedName>
</protein>
<comment type="cofactor">
    <cofactor evidence="1">
        <name>[4Fe-4S] cluster</name>
        <dbReference type="ChEBI" id="CHEBI:49883"/>
    </cofactor>
</comment>
<dbReference type="GO" id="GO:0046872">
    <property type="term" value="F:metal ion binding"/>
    <property type="evidence" value="ECO:0007669"/>
    <property type="project" value="UniProtKB-KW"/>
</dbReference>
<dbReference type="InterPro" id="IPR006638">
    <property type="entry name" value="Elp3/MiaA/NifB-like_rSAM"/>
</dbReference>
<dbReference type="InterPro" id="IPR058240">
    <property type="entry name" value="rSAM_sf"/>
</dbReference>
<evidence type="ECO:0000256" key="4">
    <source>
        <dbReference type="ARBA" id="ARBA00022691"/>
    </source>
</evidence>
<dbReference type="PROSITE" id="PS51918">
    <property type="entry name" value="RADICAL_SAM"/>
    <property type="match status" value="1"/>
</dbReference>
<dbReference type="PROSITE" id="PS51449">
    <property type="entry name" value="MTTASE_N"/>
    <property type="match status" value="1"/>
</dbReference>
<dbReference type="SUPFAM" id="SSF102114">
    <property type="entry name" value="Radical SAM enzymes"/>
    <property type="match status" value="1"/>
</dbReference>
<dbReference type="GO" id="GO:0005829">
    <property type="term" value="C:cytosol"/>
    <property type="evidence" value="ECO:0007669"/>
    <property type="project" value="TreeGrafter"/>
</dbReference>
<dbReference type="InterPro" id="IPR023404">
    <property type="entry name" value="rSAM_horseshoe"/>
</dbReference>
<dbReference type="FunFam" id="3.80.30.20:FF:000001">
    <property type="entry name" value="tRNA-2-methylthio-N(6)-dimethylallyladenosine synthase 2"/>
    <property type="match status" value="1"/>
</dbReference>
<dbReference type="CDD" id="cd01335">
    <property type="entry name" value="Radical_SAM"/>
    <property type="match status" value="1"/>
</dbReference>
<dbReference type="PANTHER" id="PTHR43020:SF2">
    <property type="entry name" value="MITOCHONDRIAL TRNA METHYLTHIOTRANSFERASE CDK5RAP1"/>
    <property type="match status" value="1"/>
</dbReference>
<keyword evidence="7" id="KW-0411">Iron-sulfur</keyword>
<dbReference type="GO" id="GO:0035597">
    <property type="term" value="F:tRNA-2-methylthio-N(6)-dimethylallyladenosine(37) synthase activity"/>
    <property type="evidence" value="ECO:0007669"/>
    <property type="project" value="TreeGrafter"/>
</dbReference>
<keyword evidence="2" id="KW-0004">4Fe-4S</keyword>
<evidence type="ECO:0000256" key="6">
    <source>
        <dbReference type="ARBA" id="ARBA00023004"/>
    </source>
</evidence>
<evidence type="ECO:0000256" key="7">
    <source>
        <dbReference type="ARBA" id="ARBA00023014"/>
    </source>
</evidence>
<dbReference type="Gene3D" id="3.80.30.20">
    <property type="entry name" value="tm_1862 like domain"/>
    <property type="match status" value="1"/>
</dbReference>
<dbReference type="InterPro" id="IPR007197">
    <property type="entry name" value="rSAM"/>
</dbReference>
<dbReference type="Pfam" id="PF04055">
    <property type="entry name" value="Radical_SAM"/>
    <property type="match status" value="1"/>
</dbReference>
<gene>
    <name evidence="10" type="ORF">ADCFC_11400</name>
</gene>
<evidence type="ECO:0000256" key="1">
    <source>
        <dbReference type="ARBA" id="ARBA00001966"/>
    </source>
</evidence>
<evidence type="ECO:0000256" key="3">
    <source>
        <dbReference type="ARBA" id="ARBA00022679"/>
    </source>
</evidence>
<keyword evidence="11" id="KW-1185">Reference proteome</keyword>
<feature type="domain" description="Radical SAM core" evidence="9">
    <location>
        <begin position="131"/>
        <end position="368"/>
    </location>
</feature>
<evidence type="ECO:0000259" key="8">
    <source>
        <dbReference type="PROSITE" id="PS51449"/>
    </source>
</evidence>
<keyword evidence="3 10" id="KW-0808">Transferase</keyword>
<dbReference type="SFLD" id="SFLDS00029">
    <property type="entry name" value="Radical_SAM"/>
    <property type="match status" value="1"/>
</dbReference>
<keyword evidence="4" id="KW-0949">S-adenosyl-L-methionine</keyword>
<evidence type="ECO:0000313" key="11">
    <source>
        <dbReference type="Proteomes" id="UP000501727"/>
    </source>
</evidence>
<accession>A0A6F8SKE5</accession>
<dbReference type="InterPro" id="IPR013848">
    <property type="entry name" value="Methylthiotransferase_N"/>
</dbReference>
<evidence type="ECO:0000256" key="5">
    <source>
        <dbReference type="ARBA" id="ARBA00022723"/>
    </source>
</evidence>
<feature type="domain" description="MTTase N-terminal" evidence="8">
    <location>
        <begin position="6"/>
        <end position="120"/>
    </location>
</feature>
<dbReference type="PROSITE" id="PS01278">
    <property type="entry name" value="MTTASE_RADICAL"/>
    <property type="match status" value="1"/>
</dbReference>
<dbReference type="InterPro" id="IPR005839">
    <property type="entry name" value="Methylthiotransferase"/>
</dbReference>
<dbReference type="RefSeq" id="WP_173112955.1">
    <property type="nucleotide sequence ID" value="NZ_AP022829.1"/>
</dbReference>
<dbReference type="Pfam" id="PF00919">
    <property type="entry name" value="UPF0004"/>
    <property type="match status" value="1"/>
</dbReference>
<dbReference type="GO" id="GO:0051539">
    <property type="term" value="F:4 iron, 4 sulfur cluster binding"/>
    <property type="evidence" value="ECO:0007669"/>
    <property type="project" value="UniProtKB-KW"/>
</dbReference>